<organism evidence="3 4">
    <name type="scientific">Christiangramia gaetbulicola</name>
    <dbReference type="NCBI Taxonomy" id="703340"/>
    <lineage>
        <taxon>Bacteria</taxon>
        <taxon>Pseudomonadati</taxon>
        <taxon>Bacteroidota</taxon>
        <taxon>Flavobacteriia</taxon>
        <taxon>Flavobacteriales</taxon>
        <taxon>Flavobacteriaceae</taxon>
        <taxon>Christiangramia</taxon>
    </lineage>
</organism>
<comment type="caution">
    <text evidence="3">The sequence shown here is derived from an EMBL/GenBank/DDBJ whole genome shotgun (WGS) entry which is preliminary data.</text>
</comment>
<evidence type="ECO:0000313" key="4">
    <source>
        <dbReference type="Proteomes" id="UP000244174"/>
    </source>
</evidence>
<evidence type="ECO:0000259" key="2">
    <source>
        <dbReference type="Pfam" id="PF13439"/>
    </source>
</evidence>
<accession>A0A2T6AJU4</accession>
<dbReference type="Pfam" id="PF13439">
    <property type="entry name" value="Glyco_transf_4"/>
    <property type="match status" value="1"/>
</dbReference>
<protein>
    <submittedName>
        <fullName evidence="3">Colanic acid/amylovoran biosynthesis glycosyltransferase</fullName>
    </submittedName>
</protein>
<reference evidence="3 4" key="1">
    <citation type="submission" date="2018-04" db="EMBL/GenBank/DDBJ databases">
        <title>Genomic Encyclopedia of Archaeal and Bacterial Type Strains, Phase II (KMG-II): from individual species to whole genera.</title>
        <authorList>
            <person name="Goeker M."/>
        </authorList>
    </citation>
    <scope>NUCLEOTIDE SEQUENCE [LARGE SCALE GENOMIC DNA]</scope>
    <source>
        <strain evidence="3 4">DSM 23082</strain>
    </source>
</reference>
<evidence type="ECO:0000313" key="3">
    <source>
        <dbReference type="EMBL" id="PTX44080.1"/>
    </source>
</evidence>
<dbReference type="CDD" id="cd03801">
    <property type="entry name" value="GT4_PimA-like"/>
    <property type="match status" value="1"/>
</dbReference>
<dbReference type="OrthoDB" id="832722at2"/>
<feature type="domain" description="Glycosyltransferase subfamily 4-like N-terminal" evidence="2">
    <location>
        <begin position="99"/>
        <end position="212"/>
    </location>
</feature>
<dbReference type="AlphaFoldDB" id="A0A2T6AJU4"/>
<evidence type="ECO:0000259" key="1">
    <source>
        <dbReference type="Pfam" id="PF00534"/>
    </source>
</evidence>
<name>A0A2T6AJU4_9FLAO</name>
<dbReference type="Gene3D" id="3.40.50.2000">
    <property type="entry name" value="Glycogen Phosphorylase B"/>
    <property type="match status" value="2"/>
</dbReference>
<dbReference type="PANTHER" id="PTHR45947:SF3">
    <property type="entry name" value="SULFOQUINOVOSYL TRANSFERASE SQD2"/>
    <property type="match status" value="1"/>
</dbReference>
<dbReference type="InterPro" id="IPR028098">
    <property type="entry name" value="Glyco_trans_4-like_N"/>
</dbReference>
<sequence>MSKTIIFKVWKFPKLSETFVVNQIVLAKKLGYQVKVLVEEVLEIKENANLDIFKQFKIADSIILEDYDIPKNRIWRWIKGAFLLFKNIVYWPGIYKAFRFTKKKNIQLIYQFDFYRKFRNIDIFHIQFGNNKNPVDLLKKCGFLKSNIVVSFHGHDLFFPINNRIPNNGYYNDLFACSSYLIANTPFLKQKLLELGAPESKIKIIPVAIDLDLFCNKKLKGPGEEIKLITIGRLDELKGQKYGIHAVYDLVKKGYDVRYIIAGSGNNISNLRQKVIELKLEKHIVFKGMVNPSEVVKLLKYSDIFLMTSVRNSRGEVESQGLVTAEAQACGLPVVAFRSGGVPHTLEEDRSGFLCEEKDITCFVSKIETLILDKELRKTMGENGREFVEKNFSEKSVIARWNKVYG</sequence>
<gene>
    <name evidence="3" type="ORF">C8P64_0050</name>
</gene>
<keyword evidence="4" id="KW-1185">Reference proteome</keyword>
<dbReference type="GO" id="GO:0016757">
    <property type="term" value="F:glycosyltransferase activity"/>
    <property type="evidence" value="ECO:0007669"/>
    <property type="project" value="InterPro"/>
</dbReference>
<dbReference type="InterPro" id="IPR050194">
    <property type="entry name" value="Glycosyltransferase_grp1"/>
</dbReference>
<keyword evidence="3" id="KW-0808">Transferase</keyword>
<dbReference type="SUPFAM" id="SSF53756">
    <property type="entry name" value="UDP-Glycosyltransferase/glycogen phosphorylase"/>
    <property type="match status" value="1"/>
</dbReference>
<dbReference type="EMBL" id="QBKQ01000001">
    <property type="protein sequence ID" value="PTX44080.1"/>
    <property type="molecule type" value="Genomic_DNA"/>
</dbReference>
<dbReference type="InterPro" id="IPR001296">
    <property type="entry name" value="Glyco_trans_1"/>
</dbReference>
<feature type="domain" description="Glycosyl transferase family 1" evidence="1">
    <location>
        <begin position="218"/>
        <end position="386"/>
    </location>
</feature>
<dbReference type="PANTHER" id="PTHR45947">
    <property type="entry name" value="SULFOQUINOVOSYL TRANSFERASE SQD2"/>
    <property type="match status" value="1"/>
</dbReference>
<proteinExistence type="predicted"/>
<dbReference type="Proteomes" id="UP000244174">
    <property type="component" value="Unassembled WGS sequence"/>
</dbReference>
<dbReference type="Pfam" id="PF00534">
    <property type="entry name" value="Glycos_transf_1"/>
    <property type="match status" value="1"/>
</dbReference>
<dbReference type="RefSeq" id="WP_108170061.1">
    <property type="nucleotide sequence ID" value="NZ_QBKQ01000001.1"/>
</dbReference>